<sequence>MNIPSEFLQDLIIELNITTSVNEQPITWNYLFKWLDMLPFESSSTSTAAQFSIRSEQPNLAPKSIQQHLNAYLLTKKFVQKFEELGLVYSQNNTLNHFAQDASMLFTGTFENEIFPVISLRYRQNQLQVPLSTPNLQDSTGIIPGISFLSFTSTQNNRFSICTRCFISKSQFHSQLIKSKNFIDLISPPLKVSYRPIIQSLNRIRNSNIRTHPYLNLQLKTQIVLQNRLITAQNLFQIGGNVKFNIMRNIERKVLYFFEFRVYKNKELGNSQIKYESIQQGVSQVQMSRSFNKCNRILVYDQLLCDLTELQLFFNKFEIICGQIKFFIKLYSVYNKFQVQYVGFQEIFLPLQPGRYITQNNFLVPKYDRFQAQRVYYGYSAFGQTLDLQEDLFGAELTNSNIQFEVIFNIFHHIKSQDKQAFHEKLARLDSGAEQLEKLKKLVKGDKQDNSENSAQLHGIEPASFDRELAVKKPLDVKPKKKLQLPPMAKQKQ</sequence>
<gene>
    <name evidence="1" type="ORF">SS50377_13187</name>
    <name evidence="2" type="ORF">SS50377_28306</name>
</gene>
<proteinExistence type="predicted"/>
<evidence type="ECO:0000313" key="2">
    <source>
        <dbReference type="EMBL" id="KAH0570331.1"/>
    </source>
</evidence>
<keyword evidence="3" id="KW-1185">Reference proteome</keyword>
<dbReference type="EMBL" id="AUWU02000008">
    <property type="protein sequence ID" value="KAH0570331.1"/>
    <property type="molecule type" value="Genomic_DNA"/>
</dbReference>
<reference evidence="2" key="2">
    <citation type="submission" date="2020-12" db="EMBL/GenBank/DDBJ databases">
        <title>New Spironucleus salmonicida genome in near-complete chromosomes.</title>
        <authorList>
            <person name="Xu F."/>
            <person name="Kurt Z."/>
            <person name="Jimenez-Gonzalez A."/>
            <person name="Astvaldsson A."/>
            <person name="Andersson J.O."/>
            <person name="Svard S.G."/>
        </authorList>
    </citation>
    <scope>NUCLEOTIDE SEQUENCE</scope>
    <source>
        <strain evidence="2">ATCC 50377</strain>
    </source>
</reference>
<dbReference type="EMBL" id="KI546063">
    <property type="protein sequence ID" value="EST46787.1"/>
    <property type="molecule type" value="Genomic_DNA"/>
</dbReference>
<reference evidence="1 2" key="1">
    <citation type="journal article" date="2014" name="PLoS Genet.">
        <title>The Genome of Spironucleus salmonicida Highlights a Fish Pathogen Adapted to Fluctuating Environments.</title>
        <authorList>
            <person name="Xu F."/>
            <person name="Jerlstrom-Hultqvist J."/>
            <person name="Einarsson E."/>
            <person name="Astvaldsson A."/>
            <person name="Svard S.G."/>
            <person name="Andersson J.O."/>
        </authorList>
    </citation>
    <scope>NUCLEOTIDE SEQUENCE</scope>
    <source>
        <strain evidence="2">ATCC 50377</strain>
    </source>
</reference>
<name>V6LQ41_9EUKA</name>
<accession>V6LQ41</accession>
<evidence type="ECO:0000313" key="1">
    <source>
        <dbReference type="EMBL" id="EST46787.1"/>
    </source>
</evidence>
<organism evidence="1">
    <name type="scientific">Spironucleus salmonicida</name>
    <dbReference type="NCBI Taxonomy" id="348837"/>
    <lineage>
        <taxon>Eukaryota</taxon>
        <taxon>Metamonada</taxon>
        <taxon>Diplomonadida</taxon>
        <taxon>Hexamitidae</taxon>
        <taxon>Hexamitinae</taxon>
        <taxon>Spironucleus</taxon>
    </lineage>
</organism>
<evidence type="ECO:0000313" key="3">
    <source>
        <dbReference type="Proteomes" id="UP000018208"/>
    </source>
</evidence>
<dbReference type="Proteomes" id="UP000018208">
    <property type="component" value="Unassembled WGS sequence"/>
</dbReference>
<protein>
    <submittedName>
        <fullName evidence="1">Uncharacterized protein</fullName>
    </submittedName>
</protein>
<dbReference type="AlphaFoldDB" id="V6LQ41"/>
<dbReference type="VEuPathDB" id="GiardiaDB:SS50377_28306"/>